<feature type="compositionally biased region" description="Basic residues" evidence="7">
    <location>
        <begin position="1"/>
        <end position="11"/>
    </location>
</feature>
<evidence type="ECO:0000256" key="1">
    <source>
        <dbReference type="ARBA" id="ARBA00004604"/>
    </source>
</evidence>
<dbReference type="InterPro" id="IPR018492">
    <property type="entry name" value="Ribosomal_eL8/Nhp2"/>
</dbReference>
<accession>A0A2V3J4D5</accession>
<proteinExistence type="inferred from homology"/>
<name>A0A2V3J4D5_9FLOR</name>
<dbReference type="Proteomes" id="UP000247409">
    <property type="component" value="Unassembled WGS sequence"/>
</dbReference>
<keyword evidence="10" id="KW-1185">Reference proteome</keyword>
<gene>
    <name evidence="9" type="ORF">BWQ96_00890</name>
</gene>
<organism evidence="9 10">
    <name type="scientific">Gracilariopsis chorda</name>
    <dbReference type="NCBI Taxonomy" id="448386"/>
    <lineage>
        <taxon>Eukaryota</taxon>
        <taxon>Rhodophyta</taxon>
        <taxon>Florideophyceae</taxon>
        <taxon>Rhodymeniophycidae</taxon>
        <taxon>Gracilariales</taxon>
        <taxon>Gracilariaceae</taxon>
        <taxon>Gracilariopsis</taxon>
    </lineage>
</organism>
<feature type="region of interest" description="Disordered" evidence="7">
    <location>
        <begin position="1"/>
        <end position="39"/>
    </location>
</feature>
<comment type="subcellular location">
    <subcellularLocation>
        <location evidence="1 6">Nucleus</location>
        <location evidence="1 6">Nucleolus</location>
    </subcellularLocation>
</comment>
<dbReference type="GO" id="GO:0000398">
    <property type="term" value="P:mRNA splicing, via spliceosome"/>
    <property type="evidence" value="ECO:0007669"/>
    <property type="project" value="UniProtKB-UniRule"/>
</dbReference>
<dbReference type="GO" id="GO:0031429">
    <property type="term" value="C:box H/ACA snoRNP complex"/>
    <property type="evidence" value="ECO:0007669"/>
    <property type="project" value="UniProtKB-UniRule"/>
</dbReference>
<dbReference type="Gene3D" id="3.30.1330.30">
    <property type="match status" value="1"/>
</dbReference>
<evidence type="ECO:0000256" key="5">
    <source>
        <dbReference type="ARBA" id="ARBA00023274"/>
    </source>
</evidence>
<dbReference type="PANTHER" id="PTHR23105">
    <property type="entry name" value="RIBOSOMAL PROTEIN L7AE FAMILY MEMBER"/>
    <property type="match status" value="1"/>
</dbReference>
<feature type="compositionally biased region" description="Basic and acidic residues" evidence="7">
    <location>
        <begin position="25"/>
        <end position="39"/>
    </location>
</feature>
<comment type="similarity">
    <text evidence="2 6">Belongs to the eukaryotic ribosomal protein eL8 family.</text>
</comment>
<dbReference type="PRINTS" id="PR00883">
    <property type="entry name" value="NUCLEARHMG"/>
</dbReference>
<evidence type="ECO:0000256" key="6">
    <source>
        <dbReference type="RuleBase" id="RU366039"/>
    </source>
</evidence>
<evidence type="ECO:0000256" key="7">
    <source>
        <dbReference type="SAM" id="MobiDB-lite"/>
    </source>
</evidence>
<evidence type="ECO:0000256" key="2">
    <source>
        <dbReference type="ARBA" id="ARBA00007337"/>
    </source>
</evidence>
<dbReference type="AlphaFoldDB" id="A0A2V3J4D5"/>
<dbReference type="Pfam" id="PF01248">
    <property type="entry name" value="Ribosomal_L7Ae"/>
    <property type="match status" value="1"/>
</dbReference>
<evidence type="ECO:0000256" key="4">
    <source>
        <dbReference type="ARBA" id="ARBA00023242"/>
    </source>
</evidence>
<dbReference type="SUPFAM" id="SSF55315">
    <property type="entry name" value="L30e-like"/>
    <property type="match status" value="1"/>
</dbReference>
<evidence type="ECO:0000259" key="8">
    <source>
        <dbReference type="Pfam" id="PF01248"/>
    </source>
</evidence>
<keyword evidence="5 6" id="KW-0687">Ribonucleoprotein</keyword>
<dbReference type="EMBL" id="NBIV01000006">
    <property type="protein sequence ID" value="PXF49316.1"/>
    <property type="molecule type" value="Genomic_DNA"/>
</dbReference>
<feature type="domain" description="Ribosomal protein eL8/eL30/eS12/Gadd45" evidence="8">
    <location>
        <begin position="63"/>
        <end position="151"/>
    </location>
</feature>
<evidence type="ECO:0000313" key="9">
    <source>
        <dbReference type="EMBL" id="PXF49316.1"/>
    </source>
</evidence>
<dbReference type="PRINTS" id="PR00881">
    <property type="entry name" value="L7ARS6FAMILY"/>
</dbReference>
<dbReference type="GO" id="GO:0003723">
    <property type="term" value="F:RNA binding"/>
    <property type="evidence" value="ECO:0007669"/>
    <property type="project" value="UniProtKB-UniRule"/>
</dbReference>
<reference evidence="9 10" key="1">
    <citation type="journal article" date="2018" name="Mol. Biol. Evol.">
        <title>Analysis of the draft genome of the red seaweed Gracilariopsis chorda provides insights into genome size evolution in Rhodophyta.</title>
        <authorList>
            <person name="Lee J."/>
            <person name="Yang E.C."/>
            <person name="Graf L."/>
            <person name="Yang J.H."/>
            <person name="Qiu H."/>
            <person name="Zel Zion U."/>
            <person name="Chan C.X."/>
            <person name="Stephens T.G."/>
            <person name="Weber A.P.M."/>
            <person name="Boo G.H."/>
            <person name="Boo S.M."/>
            <person name="Kim K.M."/>
            <person name="Shin Y."/>
            <person name="Jung M."/>
            <person name="Lee S.J."/>
            <person name="Yim H.S."/>
            <person name="Lee J.H."/>
            <person name="Bhattacharya D."/>
            <person name="Yoon H.S."/>
        </authorList>
    </citation>
    <scope>NUCLEOTIDE SEQUENCE [LARGE SCALE GENOMIC DNA]</scope>
    <source>
        <strain evidence="9 10">SKKU-2015</strain>
        <tissue evidence="9">Whole body</tissue>
    </source>
</reference>
<evidence type="ECO:0000313" key="10">
    <source>
        <dbReference type="Proteomes" id="UP000247409"/>
    </source>
</evidence>
<dbReference type="OrthoDB" id="5364946at2759"/>
<comment type="function">
    <text evidence="6">Required for ribosome biogenesis. Part of a complex which catalyzes pseudouridylation of rRNA. This involves the isomerization of uridine such that the ribose is subsequently attached to C5, instead of the normal N1. Pseudouridine ('psi') residues may serve to stabilize the conformation of rRNAs.</text>
</comment>
<comment type="caution">
    <text evidence="9">The sequence shown here is derived from an EMBL/GenBank/DDBJ whole genome shotgun (WGS) entry which is preliminary data.</text>
</comment>
<dbReference type="STRING" id="448386.A0A2V3J4D5"/>
<dbReference type="InterPro" id="IPR029064">
    <property type="entry name" value="Ribosomal_eL30-like_sf"/>
</dbReference>
<sequence>MGSEKKRKRKEHGTEEKKHRKQRKSEKIENDEKPPEDVQIYKEPEAYLSPIAKPLAGRKLSKKLFKLIGAAATGKSLKRGVREVVLSIRKGDNGIVVLAGDVFPIDVIAHVPLLSEESNIPYCYVGRKTELGSAGLTNRPTSVVMISEKKSTGDVKDTLQELRKEVQAIQNLY</sequence>
<keyword evidence="3 6" id="KW-0694">RNA-binding</keyword>
<comment type="function">
    <text evidence="6">Common component of the spliceosome and rRNA processing machinery.</text>
</comment>
<dbReference type="InterPro" id="IPR050257">
    <property type="entry name" value="eL8/uL1-like"/>
</dbReference>
<dbReference type="InterPro" id="IPR004038">
    <property type="entry name" value="Ribosomal_eL8/eL30/eS12/Gad45"/>
</dbReference>
<keyword evidence="4 6" id="KW-0539">Nucleus</keyword>
<dbReference type="GO" id="GO:0031120">
    <property type="term" value="P:snRNA pseudouridine synthesis"/>
    <property type="evidence" value="ECO:0007669"/>
    <property type="project" value="UniProtKB-UniRule"/>
</dbReference>
<evidence type="ECO:0000256" key="3">
    <source>
        <dbReference type="ARBA" id="ARBA00022884"/>
    </source>
</evidence>
<protein>
    <recommendedName>
        <fullName evidence="6">H/ACA ribonucleoprotein complex subunit 2</fullName>
    </recommendedName>
    <alternativeName>
        <fullName evidence="6">Nucleolar protein family A member 2</fullName>
    </alternativeName>
</protein>
<dbReference type="InterPro" id="IPR002415">
    <property type="entry name" value="H/ACA_rnp_Nhp2-like"/>
</dbReference>